<dbReference type="SUPFAM" id="SSF53335">
    <property type="entry name" value="S-adenosyl-L-methionine-dependent methyltransferases"/>
    <property type="match status" value="1"/>
</dbReference>
<proteinExistence type="predicted"/>
<dbReference type="InterPro" id="IPR013216">
    <property type="entry name" value="Methyltransf_11"/>
</dbReference>
<keyword evidence="4" id="KW-1185">Reference proteome</keyword>
<organism evidence="3 4">
    <name type="scientific">Minwuia thermotolerans</name>
    <dbReference type="NCBI Taxonomy" id="2056226"/>
    <lineage>
        <taxon>Bacteria</taxon>
        <taxon>Pseudomonadati</taxon>
        <taxon>Pseudomonadota</taxon>
        <taxon>Alphaproteobacteria</taxon>
        <taxon>Minwuiales</taxon>
        <taxon>Minwuiaceae</taxon>
        <taxon>Minwuia</taxon>
    </lineage>
</organism>
<accession>A0A2M9G6S1</accession>
<dbReference type="EMBL" id="PHIG01000005">
    <property type="protein sequence ID" value="PJK31403.1"/>
    <property type="molecule type" value="Genomic_DNA"/>
</dbReference>
<dbReference type="CDD" id="cd02440">
    <property type="entry name" value="AdoMet_MTases"/>
    <property type="match status" value="1"/>
</dbReference>
<dbReference type="Pfam" id="PF08241">
    <property type="entry name" value="Methyltransf_11"/>
    <property type="match status" value="1"/>
</dbReference>
<evidence type="ECO:0000313" key="3">
    <source>
        <dbReference type="EMBL" id="PJK31403.1"/>
    </source>
</evidence>
<evidence type="ECO:0000313" key="4">
    <source>
        <dbReference type="Proteomes" id="UP000229498"/>
    </source>
</evidence>
<protein>
    <recommendedName>
        <fullName evidence="2">Methyltransferase type 11 domain-containing protein</fullName>
    </recommendedName>
</protein>
<gene>
    <name evidence="3" type="ORF">CVT23_01620</name>
</gene>
<dbReference type="Proteomes" id="UP000229498">
    <property type="component" value="Unassembled WGS sequence"/>
</dbReference>
<dbReference type="GO" id="GO:0008757">
    <property type="term" value="F:S-adenosylmethionine-dependent methyltransferase activity"/>
    <property type="evidence" value="ECO:0007669"/>
    <property type="project" value="InterPro"/>
</dbReference>
<name>A0A2M9G6S1_9PROT</name>
<reference evidence="3 4" key="1">
    <citation type="submission" date="2017-11" db="EMBL/GenBank/DDBJ databases">
        <title>Draft genome sequence of Rhizobiales bacterium SY3-13.</title>
        <authorList>
            <person name="Sun C."/>
        </authorList>
    </citation>
    <scope>NUCLEOTIDE SEQUENCE [LARGE SCALE GENOMIC DNA]</scope>
    <source>
        <strain evidence="3 4">SY3-13</strain>
    </source>
</reference>
<feature type="region of interest" description="Disordered" evidence="1">
    <location>
        <begin position="1"/>
        <end position="20"/>
    </location>
</feature>
<dbReference type="AlphaFoldDB" id="A0A2M9G6S1"/>
<evidence type="ECO:0000256" key="1">
    <source>
        <dbReference type="SAM" id="MobiDB-lite"/>
    </source>
</evidence>
<feature type="domain" description="Methyltransferase type 11" evidence="2">
    <location>
        <begin position="104"/>
        <end position="200"/>
    </location>
</feature>
<dbReference type="InterPro" id="IPR029063">
    <property type="entry name" value="SAM-dependent_MTases_sf"/>
</dbReference>
<sequence>MASRFRWQSSTDRDRTASAMPKAAFRTRLKAWWEGYDLSEKPSEKRVTQRAAEPRYTRTCRFSPAVDTTHLLFGDARTLPLAPDPLAALPAPLDIGPGAVVLLLGAETGGPAVALAGPRGFQLSVLEPDRQNLSVCQEILRDEKLFEKVKTGPVDLDNVELSSARYHVVVSRLLLHGVANRHGIYRKLERTLRRGGQAIFTHYVAADNADIESVEQEMISRLEPQKPTLLIERDETRRLTESGLRVFAVEDATERCIDRASAAFGRWQATVERIAQYQEQARMLQELVNIVEHWQTRLKLMQNGEIRVLRIQAAKMENELL</sequence>
<evidence type="ECO:0000259" key="2">
    <source>
        <dbReference type="Pfam" id="PF08241"/>
    </source>
</evidence>
<dbReference type="OrthoDB" id="9765084at2"/>
<comment type="caution">
    <text evidence="3">The sequence shown here is derived from an EMBL/GenBank/DDBJ whole genome shotgun (WGS) entry which is preliminary data.</text>
</comment>
<feature type="compositionally biased region" description="Polar residues" evidence="1">
    <location>
        <begin position="1"/>
        <end position="10"/>
    </location>
</feature>
<dbReference type="Gene3D" id="3.40.50.150">
    <property type="entry name" value="Vaccinia Virus protein VP39"/>
    <property type="match status" value="1"/>
</dbReference>